<proteinExistence type="predicted"/>
<dbReference type="InterPro" id="IPR051531">
    <property type="entry name" value="N-acetyltransferase"/>
</dbReference>
<feature type="domain" description="N-acetyltransferase" evidence="1">
    <location>
        <begin position="11"/>
        <end position="175"/>
    </location>
</feature>
<dbReference type="eggNOG" id="COG1670">
    <property type="taxonomic scope" value="Bacteria"/>
</dbReference>
<dbReference type="Proteomes" id="UP000001544">
    <property type="component" value="Chromosome"/>
</dbReference>
<dbReference type="AlphaFoldDB" id="D3FQ30"/>
<dbReference type="GO" id="GO:0008999">
    <property type="term" value="F:protein-N-terminal-alanine acetyltransferase activity"/>
    <property type="evidence" value="ECO:0007669"/>
    <property type="project" value="TreeGrafter"/>
</dbReference>
<dbReference type="PANTHER" id="PTHR43792">
    <property type="entry name" value="GNAT FAMILY, PUTATIVE (AFU_ORTHOLOGUE AFUA_3G00765)-RELATED-RELATED"/>
    <property type="match status" value="1"/>
</dbReference>
<dbReference type="PROSITE" id="PS51186">
    <property type="entry name" value="GNAT"/>
    <property type="match status" value="1"/>
</dbReference>
<dbReference type="GO" id="GO:0005737">
    <property type="term" value="C:cytoplasm"/>
    <property type="evidence" value="ECO:0007669"/>
    <property type="project" value="TreeGrafter"/>
</dbReference>
<dbReference type="STRING" id="398511.BpOF4_16390"/>
<dbReference type="InterPro" id="IPR016181">
    <property type="entry name" value="Acyl_CoA_acyltransferase"/>
</dbReference>
<dbReference type="KEGG" id="bpf:BpOF4_16390"/>
<dbReference type="EMBL" id="CP001878">
    <property type="protein sequence ID" value="ADC51323.1"/>
    <property type="molecule type" value="Genomic_DNA"/>
</dbReference>
<sequence>MIKTELVTERLCLRKMDEGDAGSLFEIWSDPEVTKYMDISSFTEVKQAEEMILLLNQLADENQAIRYSMIESASNKIIGSCGFNVIDLENEKVEIGYELSTFYWGKGFATEALTALLSYAFETLSIHRVEAKVQPANLPSIKLLNKLQFSYEGTLRQSEKARGSFVDLAMYSRLRTD</sequence>
<organism evidence="2 3">
    <name type="scientific">Alkalihalophilus pseudofirmus (strain ATCC BAA-2126 / JCM 17055 / OF4)</name>
    <name type="common">Bacillus pseudofirmus</name>
    <dbReference type="NCBI Taxonomy" id="398511"/>
    <lineage>
        <taxon>Bacteria</taxon>
        <taxon>Bacillati</taxon>
        <taxon>Bacillota</taxon>
        <taxon>Bacilli</taxon>
        <taxon>Bacillales</taxon>
        <taxon>Bacillaceae</taxon>
        <taxon>Alkalihalophilus</taxon>
    </lineage>
</organism>
<dbReference type="InterPro" id="IPR000182">
    <property type="entry name" value="GNAT_dom"/>
</dbReference>
<name>D3FQ30_ALKPO</name>
<dbReference type="PANTHER" id="PTHR43792:SF9">
    <property type="entry name" value="RIBOSOMAL-PROTEIN-ALANINE ACETYLTRANSFERASE"/>
    <property type="match status" value="1"/>
</dbReference>
<dbReference type="Pfam" id="PF13302">
    <property type="entry name" value="Acetyltransf_3"/>
    <property type="match status" value="1"/>
</dbReference>
<keyword evidence="3" id="KW-1185">Reference proteome</keyword>
<dbReference type="SUPFAM" id="SSF55729">
    <property type="entry name" value="Acyl-CoA N-acyltransferases (Nat)"/>
    <property type="match status" value="1"/>
</dbReference>
<accession>D3FQ30</accession>
<dbReference type="HOGENOM" id="CLU_013985_3_6_9"/>
<dbReference type="Gene3D" id="3.40.630.30">
    <property type="match status" value="1"/>
</dbReference>
<protein>
    <submittedName>
        <fullName evidence="2">Ribosomal-protein-alanine acetyltransferase</fullName>
    </submittedName>
</protein>
<reference evidence="2 3" key="1">
    <citation type="journal article" date="2011" name="Environ. Microbiol.">
        <title>Genome of alkaliphilic Bacillus pseudofirmus OF4 reveals adaptations that support the ability to grow in an external pH range from 7.5 to 11.4.</title>
        <authorList>
            <person name="Janto B."/>
            <person name="Ahmed A."/>
            <person name="Ito M."/>
            <person name="Liu J."/>
            <person name="Hicks D.B."/>
            <person name="Pagni S."/>
            <person name="Fackelmayer O.J."/>
            <person name="Smith T.A."/>
            <person name="Earl J."/>
            <person name="Elbourne L.D."/>
            <person name="Hassan K."/>
            <person name="Paulsen I.T."/>
            <person name="Kolsto A.B."/>
            <person name="Tourasse N.J."/>
            <person name="Ehrlich G.D."/>
            <person name="Boissy R."/>
            <person name="Ivey D.M."/>
            <person name="Li G."/>
            <person name="Xue Y."/>
            <person name="Ma Y."/>
            <person name="Hu F.Z."/>
            <person name="Krulwich T.A."/>
        </authorList>
    </citation>
    <scope>NUCLEOTIDE SEQUENCE [LARGE SCALE GENOMIC DNA]</scope>
    <source>
        <strain evidence="3">ATCC BAA-2126 / JCM 17055 / OF4</strain>
    </source>
</reference>
<evidence type="ECO:0000313" key="2">
    <source>
        <dbReference type="EMBL" id="ADC51323.1"/>
    </source>
</evidence>
<evidence type="ECO:0000313" key="3">
    <source>
        <dbReference type="Proteomes" id="UP000001544"/>
    </source>
</evidence>
<gene>
    <name evidence="2" type="ordered locus">BpOF4_16390</name>
</gene>
<evidence type="ECO:0000259" key="1">
    <source>
        <dbReference type="PROSITE" id="PS51186"/>
    </source>
</evidence>